<keyword evidence="5" id="KW-1185">Reference proteome</keyword>
<proteinExistence type="predicted"/>
<dbReference type="EMBL" id="SMBT01000008">
    <property type="protein sequence ID" value="TCU85005.1"/>
    <property type="molecule type" value="Genomic_DNA"/>
</dbReference>
<protein>
    <submittedName>
        <fullName evidence="2">Uncharacterized protein</fullName>
    </submittedName>
</protein>
<dbReference type="OrthoDB" id="5624957at2"/>
<keyword evidence="1" id="KW-0732">Signal</keyword>
<gene>
    <name evidence="3" type="ORF">EV682_10828</name>
    <name evidence="2" type="ORF">NCTC11159_03872</name>
</gene>
<organism evidence="2 4">
    <name type="scientific">Iodobacter fluviatilis</name>
    <dbReference type="NCBI Taxonomy" id="537"/>
    <lineage>
        <taxon>Bacteria</taxon>
        <taxon>Pseudomonadati</taxon>
        <taxon>Pseudomonadota</taxon>
        <taxon>Betaproteobacteria</taxon>
        <taxon>Neisseriales</taxon>
        <taxon>Chitinibacteraceae</taxon>
        <taxon>Iodobacter</taxon>
    </lineage>
</organism>
<evidence type="ECO:0000313" key="2">
    <source>
        <dbReference type="EMBL" id="STR45311.1"/>
    </source>
</evidence>
<dbReference type="AlphaFoldDB" id="A0A377STG6"/>
<dbReference type="RefSeq" id="WP_115229182.1">
    <property type="nucleotide sequence ID" value="NZ_CAWOLO010000008.1"/>
</dbReference>
<feature type="chain" id="PRO_5016589699" evidence="1">
    <location>
        <begin position="19"/>
        <end position="250"/>
    </location>
</feature>
<evidence type="ECO:0000313" key="4">
    <source>
        <dbReference type="Proteomes" id="UP000255108"/>
    </source>
</evidence>
<dbReference type="EMBL" id="UGHR01000004">
    <property type="protein sequence ID" value="STR45311.1"/>
    <property type="molecule type" value="Genomic_DNA"/>
</dbReference>
<name>A0A377STG6_9NEIS</name>
<reference evidence="2 4" key="1">
    <citation type="submission" date="2018-06" db="EMBL/GenBank/DDBJ databases">
        <authorList>
            <consortium name="Pathogen Informatics"/>
            <person name="Doyle S."/>
        </authorList>
    </citation>
    <scope>NUCLEOTIDE SEQUENCE [LARGE SCALE GENOMIC DNA]</scope>
    <source>
        <strain evidence="2 4">NCTC11159</strain>
    </source>
</reference>
<dbReference type="Proteomes" id="UP000295794">
    <property type="component" value="Unassembled WGS sequence"/>
</dbReference>
<feature type="signal peptide" evidence="1">
    <location>
        <begin position="1"/>
        <end position="18"/>
    </location>
</feature>
<sequence>MLKRLILLATLIASPVFAAPAAVVFVNGIQNTFDDSVASMLVLKANMKAKKLDKDFVYGNAYNASNGFFSDMWQVFQQKKHETQNVKDFWRMLDGGTTQAGWMSQDIYDKYLNALSTSSMPELPEHLKMYRQYLAEGRKLVLVAHSQGNLYANTEQNMLISGPRNAQGKISSVGVASPAQYLLPGSSYITSSWDQVINGLRIIKNALPSNISIGFHPAQDILGHSFVKIYMNTEYPAADQVLNNVSLQAA</sequence>
<dbReference type="Proteomes" id="UP000255108">
    <property type="component" value="Unassembled WGS sequence"/>
</dbReference>
<accession>A0A377STG6</accession>
<evidence type="ECO:0000313" key="5">
    <source>
        <dbReference type="Proteomes" id="UP000295794"/>
    </source>
</evidence>
<reference evidence="3 5" key="2">
    <citation type="submission" date="2019-03" db="EMBL/GenBank/DDBJ databases">
        <title>Genomic Encyclopedia of Type Strains, Phase IV (KMG-IV): sequencing the most valuable type-strain genomes for metagenomic binning, comparative biology and taxonomic classification.</title>
        <authorList>
            <person name="Goeker M."/>
        </authorList>
    </citation>
    <scope>NUCLEOTIDE SEQUENCE [LARGE SCALE GENOMIC DNA]</scope>
    <source>
        <strain evidence="3 5">DSM 3764</strain>
    </source>
</reference>
<evidence type="ECO:0000313" key="3">
    <source>
        <dbReference type="EMBL" id="TCU85005.1"/>
    </source>
</evidence>
<evidence type="ECO:0000256" key="1">
    <source>
        <dbReference type="SAM" id="SignalP"/>
    </source>
</evidence>